<dbReference type="InterPro" id="IPR036271">
    <property type="entry name" value="Tet_transcr_reg_TetR-rel_C_sf"/>
</dbReference>
<feature type="domain" description="HTH tetR-type" evidence="5">
    <location>
        <begin position="10"/>
        <end position="70"/>
    </location>
</feature>
<dbReference type="Proteomes" id="UP000612352">
    <property type="component" value="Unassembled WGS sequence"/>
</dbReference>
<organism evidence="6 7">
    <name type="scientific">Brachybacterium halotolerans</name>
    <dbReference type="NCBI Taxonomy" id="2795215"/>
    <lineage>
        <taxon>Bacteria</taxon>
        <taxon>Bacillati</taxon>
        <taxon>Actinomycetota</taxon>
        <taxon>Actinomycetes</taxon>
        <taxon>Micrococcales</taxon>
        <taxon>Dermabacteraceae</taxon>
        <taxon>Brachybacterium</taxon>
    </lineage>
</organism>
<dbReference type="PRINTS" id="PR00455">
    <property type="entry name" value="HTHTETR"/>
</dbReference>
<evidence type="ECO:0000256" key="2">
    <source>
        <dbReference type="ARBA" id="ARBA00023125"/>
    </source>
</evidence>
<dbReference type="PROSITE" id="PS01081">
    <property type="entry name" value="HTH_TETR_1"/>
    <property type="match status" value="1"/>
</dbReference>
<dbReference type="PANTHER" id="PTHR30055">
    <property type="entry name" value="HTH-TYPE TRANSCRIPTIONAL REGULATOR RUTR"/>
    <property type="match status" value="1"/>
</dbReference>
<dbReference type="InterPro" id="IPR050109">
    <property type="entry name" value="HTH-type_TetR-like_transc_reg"/>
</dbReference>
<evidence type="ECO:0000256" key="4">
    <source>
        <dbReference type="PROSITE-ProRule" id="PRU00335"/>
    </source>
</evidence>
<dbReference type="Pfam" id="PF00440">
    <property type="entry name" value="TetR_N"/>
    <property type="match status" value="1"/>
</dbReference>
<dbReference type="InterPro" id="IPR009057">
    <property type="entry name" value="Homeodomain-like_sf"/>
</dbReference>
<evidence type="ECO:0000256" key="3">
    <source>
        <dbReference type="ARBA" id="ARBA00023163"/>
    </source>
</evidence>
<dbReference type="RefSeq" id="WP_200502543.1">
    <property type="nucleotide sequence ID" value="NZ_JAEDAJ010000005.1"/>
</dbReference>
<dbReference type="InterPro" id="IPR001647">
    <property type="entry name" value="HTH_TetR"/>
</dbReference>
<keyword evidence="3" id="KW-0804">Transcription</keyword>
<dbReference type="PROSITE" id="PS50977">
    <property type="entry name" value="HTH_TETR_2"/>
    <property type="match status" value="1"/>
</dbReference>
<feature type="DNA-binding region" description="H-T-H motif" evidence="4">
    <location>
        <begin position="33"/>
        <end position="52"/>
    </location>
</feature>
<keyword evidence="1" id="KW-0805">Transcription regulation</keyword>
<comment type="caution">
    <text evidence="6">The sequence shown here is derived from an EMBL/GenBank/DDBJ whole genome shotgun (WGS) entry which is preliminary data.</text>
</comment>
<proteinExistence type="predicted"/>
<keyword evidence="7" id="KW-1185">Reference proteome</keyword>
<dbReference type="InterPro" id="IPR023772">
    <property type="entry name" value="DNA-bd_HTH_TetR-type_CS"/>
</dbReference>
<evidence type="ECO:0000256" key="1">
    <source>
        <dbReference type="ARBA" id="ARBA00023015"/>
    </source>
</evidence>
<evidence type="ECO:0000313" key="7">
    <source>
        <dbReference type="Proteomes" id="UP000612352"/>
    </source>
</evidence>
<keyword evidence="2 4" id="KW-0238">DNA-binding</keyword>
<dbReference type="PANTHER" id="PTHR30055:SF234">
    <property type="entry name" value="HTH-TYPE TRANSCRIPTIONAL REGULATOR BETI"/>
    <property type="match status" value="1"/>
</dbReference>
<evidence type="ECO:0000259" key="5">
    <source>
        <dbReference type="PROSITE" id="PS50977"/>
    </source>
</evidence>
<evidence type="ECO:0000313" key="6">
    <source>
        <dbReference type="EMBL" id="MBK0331840.1"/>
    </source>
</evidence>
<reference evidence="6 7" key="1">
    <citation type="submission" date="2020-12" db="EMBL/GenBank/DDBJ databases">
        <title>Brachybacterium sp. MASK1Z-5, whole genome shotgun sequence.</title>
        <authorList>
            <person name="Tuo L."/>
        </authorList>
    </citation>
    <scope>NUCLEOTIDE SEQUENCE [LARGE SCALE GENOMIC DNA]</scope>
    <source>
        <strain evidence="6 7">MASK1Z-5</strain>
    </source>
</reference>
<protein>
    <submittedName>
        <fullName evidence="6">TetR/AcrR family transcriptional regulator</fullName>
    </submittedName>
</protein>
<sequence>MPRITEERRAAQRARIVDAMRDAVREKGISSVSMSEVIERSGLSAGAIYGYFPSKDDILLAVAEGLAADRRTELERVIASSPIPPPSQVLRLLLTTIPEFARDGTLVLQVWAEAARDPRVREVFVGVLSTLQTTMEEYLTSWFTQEQRPDPTADARASTRVMAALVQGFLAQSALLEQTDAVAFSRGVAALLGEEPTEAD</sequence>
<dbReference type="EMBL" id="JAEDAJ010000005">
    <property type="protein sequence ID" value="MBK0331840.1"/>
    <property type="molecule type" value="Genomic_DNA"/>
</dbReference>
<gene>
    <name evidence="6" type="ORF">I8D64_10525</name>
</gene>
<dbReference type="SUPFAM" id="SSF46689">
    <property type="entry name" value="Homeodomain-like"/>
    <property type="match status" value="1"/>
</dbReference>
<dbReference type="Gene3D" id="1.10.357.10">
    <property type="entry name" value="Tetracycline Repressor, domain 2"/>
    <property type="match status" value="1"/>
</dbReference>
<dbReference type="SUPFAM" id="SSF48498">
    <property type="entry name" value="Tetracyclin repressor-like, C-terminal domain"/>
    <property type="match status" value="1"/>
</dbReference>
<accession>A0ABS1BCW4</accession>
<name>A0ABS1BCW4_9MICO</name>